<comment type="similarity">
    <text evidence="11">Belongs to the SrkA/RdoA protein kinase family.</text>
</comment>
<sequence>MQADSLDNFSFASLTPDHILDAIESIGIRPESGLIALNSYENRVYQFIAENNKRYVVKFYRPARWTQAQILEEHEFACQLDEAEVPMIAPLKINDQTLHQFNGYLFCVYPSVGGRAFENDNLEHLEWMGRFIGRIHLTSKKQLFKHRPSIGTEEYLDLAKQHIIDSNMVPPALETAFMTILEQLIIETKKRFKMDNLSQIRLHGDCHAGNILWRDGPQFVDLDDARNGPAVQDLWMMLSGDRPQQILQLDTMLEGYQEFSDFDNKELHLIEPLRAMRMVHYMGWIAKRWCDPAFIHSFSWFAESKYWEQQILSLKEQLAGLYEEPLSLMSGL</sequence>
<feature type="domain" description="Aminoglycoside phosphotransferase" evidence="12">
    <location>
        <begin position="39"/>
        <end position="260"/>
    </location>
</feature>
<evidence type="ECO:0000256" key="11">
    <source>
        <dbReference type="HAMAP-Rule" id="MF_01497"/>
    </source>
</evidence>
<evidence type="ECO:0000313" key="14">
    <source>
        <dbReference type="Proteomes" id="UP001163726"/>
    </source>
</evidence>
<comment type="function">
    <text evidence="11">A protein kinase that phosphorylates Ser and Thr residues. Probably acts to suppress the effects of stress linked to accumulation of reactive oxygen species. Probably involved in the extracytoplasmic stress response.</text>
</comment>
<feature type="active site" evidence="11">
    <location>
        <position position="221"/>
    </location>
</feature>
<dbReference type="Gene3D" id="3.30.200.70">
    <property type="match status" value="1"/>
</dbReference>
<dbReference type="SUPFAM" id="SSF56112">
    <property type="entry name" value="Protein kinase-like (PK-like)"/>
    <property type="match status" value="1"/>
</dbReference>
<keyword evidence="9 11" id="KW-0460">Magnesium</keyword>
<dbReference type="GO" id="GO:0004674">
    <property type="term" value="F:protein serine/threonine kinase activity"/>
    <property type="evidence" value="ECO:0007669"/>
    <property type="project" value="UniProtKB-KW"/>
</dbReference>
<feature type="binding site" evidence="11">
    <location>
        <position position="210"/>
    </location>
    <ligand>
        <name>Mg(2+)</name>
        <dbReference type="ChEBI" id="CHEBI:18420"/>
    </ligand>
</feature>
<keyword evidence="5 11" id="KW-0479">Metal-binding</keyword>
<keyword evidence="2 11" id="KW-0723">Serine/threonine-protein kinase</keyword>
<evidence type="ECO:0000313" key="13">
    <source>
        <dbReference type="EMBL" id="WAJ70477.1"/>
    </source>
</evidence>
<keyword evidence="7 11" id="KW-0418">Kinase</keyword>
<dbReference type="Pfam" id="PF01636">
    <property type="entry name" value="APH"/>
    <property type="match status" value="1"/>
</dbReference>
<dbReference type="PANTHER" id="PTHR39573">
    <property type="entry name" value="STRESS RESPONSE KINASE A"/>
    <property type="match status" value="1"/>
</dbReference>
<evidence type="ECO:0000256" key="9">
    <source>
        <dbReference type="ARBA" id="ARBA00022842"/>
    </source>
</evidence>
<keyword evidence="6 11" id="KW-0547">Nucleotide-binding</keyword>
<protein>
    <recommendedName>
        <fullName evidence="11">Stress response kinase A</fullName>
        <ecNumber evidence="11">2.7.11.1</ecNumber>
    </recommendedName>
    <alternativeName>
        <fullName evidence="11">Serine/threonine-protein kinase SrkA</fullName>
    </alternativeName>
</protein>
<keyword evidence="3 11" id="KW-0597">Phosphoprotein</keyword>
<dbReference type="Gene3D" id="1.10.510.10">
    <property type="entry name" value="Transferase(Phosphotransferase) domain 1"/>
    <property type="match status" value="1"/>
</dbReference>
<feature type="site" description="ATP" evidence="11">
    <location>
        <position position="39"/>
    </location>
</feature>
<evidence type="ECO:0000256" key="1">
    <source>
        <dbReference type="ARBA" id="ARBA00022490"/>
    </source>
</evidence>
<feature type="binding site" evidence="11">
    <location>
        <position position="221"/>
    </location>
    <ligand>
        <name>Mg(2+)</name>
        <dbReference type="ChEBI" id="CHEBI:18420"/>
    </ligand>
</feature>
<dbReference type="NCBIfam" id="NF008738">
    <property type="entry name" value="PRK11768.1"/>
    <property type="match status" value="1"/>
</dbReference>
<dbReference type="PANTHER" id="PTHR39573:SF1">
    <property type="entry name" value="STRESS RESPONSE KINASE A"/>
    <property type="match status" value="1"/>
</dbReference>
<dbReference type="HAMAP" id="MF_01497">
    <property type="entry name" value="SrkA_kinase"/>
    <property type="match status" value="1"/>
</dbReference>
<reference evidence="13" key="1">
    <citation type="submission" date="2022-10" db="EMBL/GenBank/DDBJ databases">
        <title>Catenovulum adriacola sp. nov. isolated in the Harbour of Susak.</title>
        <authorList>
            <person name="Schoch T."/>
            <person name="Reich S.J."/>
            <person name="Stoeferle S."/>
            <person name="Flaiz M."/>
            <person name="Kazda M."/>
            <person name="Riedel C.U."/>
            <person name="Duerre P."/>
        </authorList>
    </citation>
    <scope>NUCLEOTIDE SEQUENCE</scope>
    <source>
        <strain evidence="13">TS8</strain>
    </source>
</reference>
<feature type="active site" description="Proton acceptor" evidence="11">
    <location>
        <position position="205"/>
    </location>
</feature>
<comment type="cofactor">
    <cofactor evidence="11">
        <name>Mg(2+)</name>
        <dbReference type="ChEBI" id="CHEBI:18420"/>
    </cofactor>
</comment>
<evidence type="ECO:0000256" key="10">
    <source>
        <dbReference type="ARBA" id="ARBA00023016"/>
    </source>
</evidence>
<dbReference type="Gene3D" id="1.20.1270.170">
    <property type="match status" value="1"/>
</dbReference>
<keyword evidence="10 11" id="KW-0346">Stress response</keyword>
<comment type="catalytic activity">
    <reaction evidence="11">
        <text>L-threonyl-[protein] + ATP = O-phospho-L-threonyl-[protein] + ADP + H(+)</text>
        <dbReference type="Rhea" id="RHEA:46608"/>
        <dbReference type="Rhea" id="RHEA-COMP:11060"/>
        <dbReference type="Rhea" id="RHEA-COMP:11605"/>
        <dbReference type="ChEBI" id="CHEBI:15378"/>
        <dbReference type="ChEBI" id="CHEBI:30013"/>
        <dbReference type="ChEBI" id="CHEBI:30616"/>
        <dbReference type="ChEBI" id="CHEBI:61977"/>
        <dbReference type="ChEBI" id="CHEBI:456216"/>
        <dbReference type="EC" id="2.7.11.1"/>
    </reaction>
</comment>
<dbReference type="EC" id="2.7.11.1" evidence="11"/>
<comment type="subunit">
    <text evidence="11">Monomer.</text>
</comment>
<dbReference type="Proteomes" id="UP001163726">
    <property type="component" value="Chromosome"/>
</dbReference>
<gene>
    <name evidence="11" type="primary">srkA</name>
    <name evidence="13" type="ORF">OLW01_01270</name>
</gene>
<proteinExistence type="inferred from homology"/>
<keyword evidence="4 11" id="KW-0808">Transferase</keyword>
<evidence type="ECO:0000256" key="5">
    <source>
        <dbReference type="ARBA" id="ARBA00022723"/>
    </source>
</evidence>
<evidence type="ECO:0000256" key="8">
    <source>
        <dbReference type="ARBA" id="ARBA00022840"/>
    </source>
</evidence>
<evidence type="ECO:0000256" key="2">
    <source>
        <dbReference type="ARBA" id="ARBA00022527"/>
    </source>
</evidence>
<evidence type="ECO:0000256" key="4">
    <source>
        <dbReference type="ARBA" id="ARBA00022679"/>
    </source>
</evidence>
<keyword evidence="14" id="KW-1185">Reference proteome</keyword>
<evidence type="ECO:0000256" key="3">
    <source>
        <dbReference type="ARBA" id="ARBA00022553"/>
    </source>
</evidence>
<dbReference type="InterPro" id="IPR011009">
    <property type="entry name" value="Kinase-like_dom_sf"/>
</dbReference>
<dbReference type="EMBL" id="CP109965">
    <property type="protein sequence ID" value="WAJ70477.1"/>
    <property type="molecule type" value="Genomic_DNA"/>
</dbReference>
<dbReference type="InterPro" id="IPR032882">
    <property type="entry name" value="SrkA/RdoA"/>
</dbReference>
<keyword evidence="1 11" id="KW-0963">Cytoplasm</keyword>
<accession>A0ABY7ALP8</accession>
<keyword evidence="8 11" id="KW-0067">ATP-binding</keyword>
<evidence type="ECO:0000259" key="12">
    <source>
        <dbReference type="Pfam" id="PF01636"/>
    </source>
</evidence>
<dbReference type="RefSeq" id="WP_268074828.1">
    <property type="nucleotide sequence ID" value="NZ_CP109965.1"/>
</dbReference>
<organism evidence="13 14">
    <name type="scientific">Catenovulum adriaticum</name>
    <dbReference type="NCBI Taxonomy" id="2984846"/>
    <lineage>
        <taxon>Bacteria</taxon>
        <taxon>Pseudomonadati</taxon>
        <taxon>Pseudomonadota</taxon>
        <taxon>Gammaproteobacteria</taxon>
        <taxon>Alteromonadales</taxon>
        <taxon>Alteromonadaceae</taxon>
        <taxon>Catenovulum</taxon>
    </lineage>
</organism>
<comment type="catalytic activity">
    <reaction evidence="11">
        <text>L-seryl-[protein] + ATP = O-phospho-L-seryl-[protein] + ADP + H(+)</text>
        <dbReference type="Rhea" id="RHEA:17989"/>
        <dbReference type="Rhea" id="RHEA-COMP:9863"/>
        <dbReference type="Rhea" id="RHEA-COMP:11604"/>
        <dbReference type="ChEBI" id="CHEBI:15378"/>
        <dbReference type="ChEBI" id="CHEBI:29999"/>
        <dbReference type="ChEBI" id="CHEBI:30616"/>
        <dbReference type="ChEBI" id="CHEBI:83421"/>
        <dbReference type="ChEBI" id="CHEBI:456216"/>
        <dbReference type="EC" id="2.7.11.1"/>
    </reaction>
</comment>
<evidence type="ECO:0000256" key="6">
    <source>
        <dbReference type="ARBA" id="ARBA00022741"/>
    </source>
</evidence>
<comment type="subcellular location">
    <subcellularLocation>
        <location evidence="11">Cytoplasm</location>
    </subcellularLocation>
</comment>
<evidence type="ECO:0000256" key="7">
    <source>
        <dbReference type="ARBA" id="ARBA00022777"/>
    </source>
</evidence>
<dbReference type="InterPro" id="IPR002575">
    <property type="entry name" value="Aminoglycoside_PTrfase"/>
</dbReference>
<name>A0ABY7ALP8_9ALTE</name>